<gene>
    <name evidence="1" type="ORF">J2851_004877</name>
</gene>
<proteinExistence type="predicted"/>
<dbReference type="SUPFAM" id="SSF51735">
    <property type="entry name" value="NAD(P)-binding Rossmann-fold domains"/>
    <property type="match status" value="1"/>
</dbReference>
<organism evidence="1 2">
    <name type="scientific">Azospirillum rugosum</name>
    <dbReference type="NCBI Taxonomy" id="416170"/>
    <lineage>
        <taxon>Bacteria</taxon>
        <taxon>Pseudomonadati</taxon>
        <taxon>Pseudomonadota</taxon>
        <taxon>Alphaproteobacteria</taxon>
        <taxon>Rhodospirillales</taxon>
        <taxon>Azospirillaceae</taxon>
        <taxon>Azospirillum</taxon>
    </lineage>
</organism>
<keyword evidence="2" id="KW-1185">Reference proteome</keyword>
<dbReference type="PANTHER" id="PTHR48079">
    <property type="entry name" value="PROTEIN YEEZ"/>
    <property type="match status" value="1"/>
</dbReference>
<dbReference type="EMBL" id="JAGINP010000019">
    <property type="protein sequence ID" value="MBP2295074.1"/>
    <property type="molecule type" value="Genomic_DNA"/>
</dbReference>
<sequence>MLEVLDPLARHSSSTRLAISFTAPARAASNASSNRWAACHRSDAARLYRLAIEAAEPGARYHAVGVEGFETRAIVKALARGLKIRAVSIPQEEAAEHFGWMAMFAGIDMAASSAVTQAKLGWRPKGPGLIANLDAMRYA</sequence>
<dbReference type="Proteomes" id="UP000781958">
    <property type="component" value="Unassembled WGS sequence"/>
</dbReference>
<protein>
    <submittedName>
        <fullName evidence="1">Nucleoside-diphosphate-sugar epimerase</fullName>
    </submittedName>
</protein>
<dbReference type="InterPro" id="IPR051783">
    <property type="entry name" value="NAD(P)-dependent_oxidoreduct"/>
</dbReference>
<dbReference type="PANTHER" id="PTHR48079:SF9">
    <property type="entry name" value="PUTATIVE-RELATED"/>
    <property type="match status" value="1"/>
</dbReference>
<comment type="caution">
    <text evidence="1">The sequence shown here is derived from an EMBL/GenBank/DDBJ whole genome shotgun (WGS) entry which is preliminary data.</text>
</comment>
<accession>A0ABS4SR96</accession>
<evidence type="ECO:0000313" key="1">
    <source>
        <dbReference type="EMBL" id="MBP2295074.1"/>
    </source>
</evidence>
<reference evidence="1 2" key="1">
    <citation type="submission" date="2021-03" db="EMBL/GenBank/DDBJ databases">
        <title>Genomic Encyclopedia of Type Strains, Phase III (KMG-III): the genomes of soil and plant-associated and newly described type strains.</title>
        <authorList>
            <person name="Whitman W."/>
        </authorList>
    </citation>
    <scope>NUCLEOTIDE SEQUENCE [LARGE SCALE GENOMIC DNA]</scope>
    <source>
        <strain evidence="1 2">IMMIB AFH-6</strain>
    </source>
</reference>
<evidence type="ECO:0000313" key="2">
    <source>
        <dbReference type="Proteomes" id="UP000781958"/>
    </source>
</evidence>
<name>A0ABS4SR96_9PROT</name>
<dbReference type="Gene3D" id="3.40.50.720">
    <property type="entry name" value="NAD(P)-binding Rossmann-like Domain"/>
    <property type="match status" value="1"/>
</dbReference>
<dbReference type="InterPro" id="IPR036291">
    <property type="entry name" value="NAD(P)-bd_dom_sf"/>
</dbReference>
<dbReference type="RefSeq" id="WP_209769454.1">
    <property type="nucleotide sequence ID" value="NZ_JAGINP010000019.1"/>
</dbReference>